<dbReference type="Proteomes" id="UP000185984">
    <property type="component" value="Unassembled WGS sequence"/>
</dbReference>
<dbReference type="Pfam" id="PF01636">
    <property type="entry name" value="APH"/>
    <property type="match status" value="1"/>
</dbReference>
<dbReference type="SUPFAM" id="SSF56112">
    <property type="entry name" value="Protein kinase-like (PK-like)"/>
    <property type="match status" value="1"/>
</dbReference>
<evidence type="ECO:0000259" key="2">
    <source>
        <dbReference type="Pfam" id="PF01636"/>
    </source>
</evidence>
<dbReference type="OrthoDB" id="9800774at2"/>
<dbReference type="InterPro" id="IPR050249">
    <property type="entry name" value="Pseudomonas-type_ThrB"/>
</dbReference>
<comment type="similarity">
    <text evidence="1">Belongs to the pseudomonas-type ThrB family.</text>
</comment>
<comment type="caution">
    <text evidence="3">The sequence shown here is derived from an EMBL/GenBank/DDBJ whole genome shotgun (WGS) entry which is preliminary data.</text>
</comment>
<dbReference type="InterPro" id="IPR011009">
    <property type="entry name" value="Kinase-like_dom_sf"/>
</dbReference>
<keyword evidence="3" id="KW-0418">Kinase</keyword>
<dbReference type="InterPro" id="IPR002575">
    <property type="entry name" value="Aminoglycoside_PTrfase"/>
</dbReference>
<protein>
    <submittedName>
        <fullName evidence="3">Homoserine kinase type II (Protein kinase fold)</fullName>
    </submittedName>
</protein>
<proteinExistence type="inferred from homology"/>
<dbReference type="GO" id="GO:0009088">
    <property type="term" value="P:threonine biosynthetic process"/>
    <property type="evidence" value="ECO:0007669"/>
    <property type="project" value="TreeGrafter"/>
</dbReference>
<evidence type="ECO:0000313" key="3">
    <source>
        <dbReference type="EMBL" id="OKH27615.1"/>
    </source>
</evidence>
<dbReference type="AlphaFoldDB" id="A0A1U7HVJ5"/>
<evidence type="ECO:0000313" key="4">
    <source>
        <dbReference type="Proteomes" id="UP000185984"/>
    </source>
</evidence>
<feature type="domain" description="Aminoglycoside phosphotransferase" evidence="2">
    <location>
        <begin position="41"/>
        <end position="266"/>
    </location>
</feature>
<keyword evidence="3" id="KW-0808">Transferase</keyword>
<dbReference type="GO" id="GO:0004413">
    <property type="term" value="F:homoserine kinase activity"/>
    <property type="evidence" value="ECO:0007669"/>
    <property type="project" value="TreeGrafter"/>
</dbReference>
<name>A0A1U7HVJ5_9CHRO</name>
<organism evidence="3 4">
    <name type="scientific">Chroogloeocystis siderophila 5.2 s.c.1</name>
    <dbReference type="NCBI Taxonomy" id="247279"/>
    <lineage>
        <taxon>Bacteria</taxon>
        <taxon>Bacillati</taxon>
        <taxon>Cyanobacteriota</taxon>
        <taxon>Cyanophyceae</taxon>
        <taxon>Oscillatoriophycideae</taxon>
        <taxon>Chroococcales</taxon>
        <taxon>Chroococcaceae</taxon>
        <taxon>Chroogloeocystis</taxon>
    </lineage>
</organism>
<dbReference type="EMBL" id="MRCC01000005">
    <property type="protein sequence ID" value="OKH27615.1"/>
    <property type="molecule type" value="Genomic_DNA"/>
</dbReference>
<gene>
    <name evidence="3" type="ORF">NIES1031_06730</name>
</gene>
<evidence type="ECO:0000256" key="1">
    <source>
        <dbReference type="ARBA" id="ARBA00038240"/>
    </source>
</evidence>
<dbReference type="PANTHER" id="PTHR21064:SF6">
    <property type="entry name" value="AMINOGLYCOSIDE PHOSPHOTRANSFERASE DOMAIN-CONTAINING PROTEIN"/>
    <property type="match status" value="1"/>
</dbReference>
<dbReference type="PANTHER" id="PTHR21064">
    <property type="entry name" value="AMINOGLYCOSIDE PHOSPHOTRANSFERASE DOMAIN-CONTAINING PROTEIN-RELATED"/>
    <property type="match status" value="1"/>
</dbReference>
<dbReference type="RefSeq" id="WP_073548714.1">
    <property type="nucleotide sequence ID" value="NZ_CAWMVK010000039.1"/>
</dbReference>
<dbReference type="STRING" id="247279.NIES1031_06730"/>
<sequence>MSSPFIPVIHSLPSGKALVERVLCHYSIATQKCKIYKRGLNDTYLVEAEQNHQYILRVYRHGWRTLDAINFELELLHYLHNCNLPVAYPIAKITGEFTEAIASPEGQRYAAVFSYAPGQAIGKNINSEQSQQLGEVVASIHQATDNFTSRFSRPELDCAYLLDWAMAAISLLFQHRNSDINYFLKLSAQIKAQLVNLALPQTSPSYGICIGDVHSENAHFVGNQPTLFDFDQCGYGWRSFDIAKFIHTIHRWQLDANITKSFMQGYQKIRQLSQAEVNAIPIFIQVAHIWVMGIACAVVEEVLPYGEFTEEWFDSKLALLSKLT</sequence>
<reference evidence="3 4" key="1">
    <citation type="submission" date="2016-11" db="EMBL/GenBank/DDBJ databases">
        <title>Draft Genome Sequences of Nine Cyanobacterial Strains from Diverse Habitats.</title>
        <authorList>
            <person name="Zhu T."/>
            <person name="Hou S."/>
            <person name="Lu X."/>
            <person name="Hess W.R."/>
        </authorList>
    </citation>
    <scope>NUCLEOTIDE SEQUENCE [LARGE SCALE GENOMIC DNA]</scope>
    <source>
        <strain evidence="3 4">5.2 s.c.1</strain>
    </source>
</reference>
<accession>A0A1U7HVJ5</accession>
<dbReference type="Gene3D" id="3.90.1200.10">
    <property type="match status" value="1"/>
</dbReference>
<dbReference type="Gene3D" id="3.30.200.20">
    <property type="entry name" value="Phosphorylase Kinase, domain 1"/>
    <property type="match status" value="1"/>
</dbReference>
<keyword evidence="4" id="KW-1185">Reference proteome</keyword>